<dbReference type="Gene3D" id="3.40.50.2000">
    <property type="entry name" value="Glycogen Phosphorylase B"/>
    <property type="match status" value="2"/>
</dbReference>
<evidence type="ECO:0000256" key="11">
    <source>
        <dbReference type="SAM" id="Phobius"/>
    </source>
</evidence>
<evidence type="ECO:0000256" key="6">
    <source>
        <dbReference type="ARBA" id="ARBA00022824"/>
    </source>
</evidence>
<keyword evidence="9" id="KW-0325">Glycoprotein</keyword>
<reference evidence="13" key="2">
    <citation type="journal article" name="BMC Genomics">
        <title>Host plant adaptation in the polyphagous whitefly, Trialeurodes vaporariorum, is associated with transcriptional plasticity and altered sensitivity to insecticides.</title>
        <authorList>
            <person name="Pym A."/>
            <person name="Singh K.S."/>
            <person name="Nordgren A."/>
            <person name="Davies T.G.E."/>
            <person name="Zimmer C.T."/>
            <person name="Elias J."/>
            <person name="Slater R."/>
            <person name="Bass C."/>
        </authorList>
    </citation>
    <scope>NUCLEOTIDE SEQUENCE</scope>
</reference>
<dbReference type="AlphaFoldDB" id="A0A873P513"/>
<dbReference type="InterPro" id="IPR002213">
    <property type="entry name" value="UDP_glucos_trans"/>
</dbReference>
<dbReference type="EMBL" id="MT012586">
    <property type="protein sequence ID" value="QPA18368.1"/>
    <property type="molecule type" value="mRNA"/>
</dbReference>
<organism evidence="13">
    <name type="scientific">Trialeurodes vaporariorum</name>
    <name type="common">Greenhouse whitefly</name>
    <name type="synonym">Aleyrodes vaporariorum</name>
    <dbReference type="NCBI Taxonomy" id="88556"/>
    <lineage>
        <taxon>Eukaryota</taxon>
        <taxon>Metazoa</taxon>
        <taxon>Ecdysozoa</taxon>
        <taxon>Arthropoda</taxon>
        <taxon>Hexapoda</taxon>
        <taxon>Insecta</taxon>
        <taxon>Pterygota</taxon>
        <taxon>Neoptera</taxon>
        <taxon>Paraneoptera</taxon>
        <taxon>Hemiptera</taxon>
        <taxon>Sternorrhyncha</taxon>
        <taxon>Aleyrodoidea</taxon>
        <taxon>Aleyrodidae</taxon>
        <taxon>Aleyrodinae</taxon>
        <taxon>Trialeurodes</taxon>
    </lineage>
</organism>
<keyword evidence="7 11" id="KW-1133">Transmembrane helix</keyword>
<feature type="chain" id="PRO_5032780139" evidence="12">
    <location>
        <begin position="24"/>
        <end position="525"/>
    </location>
</feature>
<dbReference type="Pfam" id="PF00201">
    <property type="entry name" value="UDPGT"/>
    <property type="match status" value="1"/>
</dbReference>
<feature type="signal peptide" evidence="12">
    <location>
        <begin position="1"/>
        <end position="23"/>
    </location>
</feature>
<evidence type="ECO:0000256" key="7">
    <source>
        <dbReference type="ARBA" id="ARBA00022989"/>
    </source>
</evidence>
<gene>
    <name evidence="13" type="primary">UGT355D1</name>
</gene>
<dbReference type="SUPFAM" id="SSF53756">
    <property type="entry name" value="UDP-Glycosyltransferase/glycogen phosphorylase"/>
    <property type="match status" value="1"/>
</dbReference>
<protein>
    <submittedName>
        <fullName evidence="13">UDP-gluconosyltransferase</fullName>
    </submittedName>
</protein>
<evidence type="ECO:0000256" key="4">
    <source>
        <dbReference type="ARBA" id="ARBA00022679"/>
    </source>
</evidence>
<sequence length="525" mass="59723">MAQTNSFFVMIWTVTLMVGASQSHRILFLFPVPAKSHFTTGVALANELARRGHQVTVVTSFPAEKPLYREIAIDLKTFENHTLFNNDHASLRPRLLYALYLWETIHDLMDGILSTTQLQDLINSKDTYDLIIGDLGFYQPCLAAFAHKFRAPLIDFASLPARTFTLAFSGNPHPFSYVPDVLPFTDRMSFGERLYSTAFGVTTLLCSYFYGLPKHEALVRKHFKYPGVEDRPSLLEQLRNISVVFVNAHFSTDYPRPLSPNVIEVGGLALRPVGKLPLEIQKFMDEAKDGVIFISFGTVVKTSMISKEKLQVIVTATKRLNLKFIIKWDTAAHFQNLKNVLVVPWAPQQEILAHPNVRLFVTHGGYNSLIEVIYAGVPALGVPFLGDQFRNVRFFEEKGIGKALDFDTLTTDQLVDSINTIIHTPTFRENVKELSRRTKDRPETAMDTAVFWTEYVLRHKGASHLKPYSVYLPYYQYLLLDVISVSFITVFIISYVTYKLIRNLCIVLHSRSTLTQVENLKEKQS</sequence>
<proteinExistence type="evidence at transcript level"/>
<evidence type="ECO:0000256" key="9">
    <source>
        <dbReference type="ARBA" id="ARBA00023180"/>
    </source>
</evidence>
<reference evidence="13" key="1">
    <citation type="submission" date="2020-01" db="EMBL/GenBank/DDBJ databases">
        <authorList>
            <person name="Pym A.M."/>
            <person name="Bass C."/>
            <person name="Singh K.S."/>
        </authorList>
    </citation>
    <scope>NUCLEOTIDE SEQUENCE</scope>
</reference>
<keyword evidence="12" id="KW-0732">Signal</keyword>
<keyword evidence="5 11" id="KW-0812">Transmembrane</keyword>
<evidence type="ECO:0000256" key="2">
    <source>
        <dbReference type="ARBA" id="ARBA00009995"/>
    </source>
</evidence>
<evidence type="ECO:0000256" key="3">
    <source>
        <dbReference type="ARBA" id="ARBA00022676"/>
    </source>
</evidence>
<dbReference type="CDD" id="cd03784">
    <property type="entry name" value="GT1_Gtf-like"/>
    <property type="match status" value="1"/>
</dbReference>
<dbReference type="GO" id="GO:0008194">
    <property type="term" value="F:UDP-glycosyltransferase activity"/>
    <property type="evidence" value="ECO:0007669"/>
    <property type="project" value="InterPro"/>
</dbReference>
<dbReference type="FunFam" id="3.40.50.2000:FF:000050">
    <property type="entry name" value="UDP-glucuronosyltransferase"/>
    <property type="match status" value="1"/>
</dbReference>
<dbReference type="PANTHER" id="PTHR48043">
    <property type="entry name" value="EG:EG0003.4 PROTEIN-RELATED"/>
    <property type="match status" value="1"/>
</dbReference>
<dbReference type="InterPro" id="IPR050271">
    <property type="entry name" value="UDP-glycosyltransferase"/>
</dbReference>
<accession>A0A873P513</accession>
<evidence type="ECO:0000256" key="1">
    <source>
        <dbReference type="ARBA" id="ARBA00004240"/>
    </source>
</evidence>
<keyword evidence="3" id="KW-0328">Glycosyltransferase</keyword>
<evidence type="ECO:0000256" key="5">
    <source>
        <dbReference type="ARBA" id="ARBA00022692"/>
    </source>
</evidence>
<dbReference type="GO" id="GO:0005783">
    <property type="term" value="C:endoplasmic reticulum"/>
    <property type="evidence" value="ECO:0007669"/>
    <property type="project" value="UniProtKB-SubCell"/>
</dbReference>
<evidence type="ECO:0000256" key="10">
    <source>
        <dbReference type="ARBA" id="ARBA00046288"/>
    </source>
</evidence>
<evidence type="ECO:0000256" key="8">
    <source>
        <dbReference type="ARBA" id="ARBA00023136"/>
    </source>
</evidence>
<name>A0A873P513_TRIVP</name>
<evidence type="ECO:0000256" key="12">
    <source>
        <dbReference type="SAM" id="SignalP"/>
    </source>
</evidence>
<comment type="similarity">
    <text evidence="2">Belongs to the UDP-glycosyltransferase family.</text>
</comment>
<keyword evidence="8 11" id="KW-0472">Membrane</keyword>
<keyword evidence="4 13" id="KW-0808">Transferase</keyword>
<evidence type="ECO:0000313" key="13">
    <source>
        <dbReference type="EMBL" id="QPA18368.1"/>
    </source>
</evidence>
<keyword evidence="6" id="KW-0256">Endoplasmic reticulum</keyword>
<dbReference type="PANTHER" id="PTHR48043:SF159">
    <property type="entry name" value="EG:EG0003.4 PROTEIN-RELATED"/>
    <property type="match status" value="1"/>
</dbReference>
<feature type="transmembrane region" description="Helical" evidence="11">
    <location>
        <begin position="474"/>
        <end position="498"/>
    </location>
</feature>
<comment type="subcellular location">
    <subcellularLocation>
        <location evidence="10">Endomembrane system</location>
        <topology evidence="10">Single-pass type I membrane protein</topology>
    </subcellularLocation>
    <subcellularLocation>
        <location evidence="1">Endoplasmic reticulum</location>
    </subcellularLocation>
</comment>